<dbReference type="Proteomes" id="UP001046870">
    <property type="component" value="Chromosome 6"/>
</dbReference>
<sequence>MAIRVAVLLLLASVLCSYAAANTEEALDCCLTTSKKPIPQSIVKSHSIQTLNGGCGIPATLFITKAGRRLCAPPTSESKWVKKLIKKLGKKSPKSRRPKKGSKH</sequence>
<evidence type="ECO:0000256" key="2">
    <source>
        <dbReference type="SAM" id="SignalP"/>
    </source>
</evidence>
<accession>A0A9D3Q2C5</accession>
<gene>
    <name evidence="4" type="ORF">MATL_G00083910</name>
</gene>
<proteinExistence type="predicted"/>
<dbReference type="InterPro" id="IPR036048">
    <property type="entry name" value="Interleukin_8-like_sf"/>
</dbReference>
<dbReference type="InterPro" id="IPR039809">
    <property type="entry name" value="Chemokine_b/g/d"/>
</dbReference>
<dbReference type="Pfam" id="PF00048">
    <property type="entry name" value="IL8"/>
    <property type="match status" value="1"/>
</dbReference>
<evidence type="ECO:0000313" key="5">
    <source>
        <dbReference type="Proteomes" id="UP001046870"/>
    </source>
</evidence>
<evidence type="ECO:0000259" key="3">
    <source>
        <dbReference type="SMART" id="SM00199"/>
    </source>
</evidence>
<keyword evidence="1" id="KW-0202">Cytokine</keyword>
<feature type="domain" description="Chemokine interleukin-8-like" evidence="3">
    <location>
        <begin position="26"/>
        <end position="88"/>
    </location>
</feature>
<dbReference type="SMART" id="SM00199">
    <property type="entry name" value="SCY"/>
    <property type="match status" value="1"/>
</dbReference>
<organism evidence="4 5">
    <name type="scientific">Megalops atlanticus</name>
    <name type="common">Tarpon</name>
    <name type="synonym">Clupea gigantea</name>
    <dbReference type="NCBI Taxonomy" id="7932"/>
    <lineage>
        <taxon>Eukaryota</taxon>
        <taxon>Metazoa</taxon>
        <taxon>Chordata</taxon>
        <taxon>Craniata</taxon>
        <taxon>Vertebrata</taxon>
        <taxon>Euteleostomi</taxon>
        <taxon>Actinopterygii</taxon>
        <taxon>Neopterygii</taxon>
        <taxon>Teleostei</taxon>
        <taxon>Elopiformes</taxon>
        <taxon>Megalopidae</taxon>
        <taxon>Megalops</taxon>
    </lineage>
</organism>
<protein>
    <recommendedName>
        <fullName evidence="3">Chemokine interleukin-8-like domain-containing protein</fullName>
    </recommendedName>
</protein>
<feature type="chain" id="PRO_5038712789" description="Chemokine interleukin-8-like domain-containing protein" evidence="2">
    <location>
        <begin position="22"/>
        <end position="104"/>
    </location>
</feature>
<keyword evidence="5" id="KW-1185">Reference proteome</keyword>
<dbReference type="GO" id="GO:0006955">
    <property type="term" value="P:immune response"/>
    <property type="evidence" value="ECO:0007669"/>
    <property type="project" value="InterPro"/>
</dbReference>
<comment type="caution">
    <text evidence="4">The sequence shown here is derived from an EMBL/GenBank/DDBJ whole genome shotgun (WGS) entry which is preliminary data.</text>
</comment>
<dbReference type="OrthoDB" id="9909116at2759"/>
<keyword evidence="2" id="KW-0732">Signal</keyword>
<name>A0A9D3Q2C5_MEGAT</name>
<dbReference type="InterPro" id="IPR001811">
    <property type="entry name" value="Chemokine_IL8-like_dom"/>
</dbReference>
<dbReference type="EMBL" id="JAFDVH010000006">
    <property type="protein sequence ID" value="KAG7476530.1"/>
    <property type="molecule type" value="Genomic_DNA"/>
</dbReference>
<dbReference type="PANTHER" id="PTHR12015">
    <property type="entry name" value="SMALL INDUCIBLE CYTOKINE A"/>
    <property type="match status" value="1"/>
</dbReference>
<dbReference type="AlphaFoldDB" id="A0A9D3Q2C5"/>
<evidence type="ECO:0000313" key="4">
    <source>
        <dbReference type="EMBL" id="KAG7476530.1"/>
    </source>
</evidence>
<dbReference type="Gene3D" id="2.40.50.40">
    <property type="match status" value="1"/>
</dbReference>
<dbReference type="GO" id="GO:0008009">
    <property type="term" value="F:chemokine activity"/>
    <property type="evidence" value="ECO:0007669"/>
    <property type="project" value="InterPro"/>
</dbReference>
<dbReference type="SUPFAM" id="SSF54117">
    <property type="entry name" value="Interleukin 8-like chemokines"/>
    <property type="match status" value="1"/>
</dbReference>
<dbReference type="PANTHER" id="PTHR12015:SF108">
    <property type="entry name" value="C-C MOTIF CHEMOKINE 20"/>
    <property type="match status" value="1"/>
</dbReference>
<feature type="signal peptide" evidence="2">
    <location>
        <begin position="1"/>
        <end position="21"/>
    </location>
</feature>
<reference evidence="4" key="1">
    <citation type="submission" date="2021-01" db="EMBL/GenBank/DDBJ databases">
        <authorList>
            <person name="Zahm M."/>
            <person name="Roques C."/>
            <person name="Cabau C."/>
            <person name="Klopp C."/>
            <person name="Donnadieu C."/>
            <person name="Jouanno E."/>
            <person name="Lampietro C."/>
            <person name="Louis A."/>
            <person name="Herpin A."/>
            <person name="Echchiki A."/>
            <person name="Berthelot C."/>
            <person name="Parey E."/>
            <person name="Roest-Crollius H."/>
            <person name="Braasch I."/>
            <person name="Postlethwait J."/>
            <person name="Bobe J."/>
            <person name="Montfort J."/>
            <person name="Bouchez O."/>
            <person name="Begum T."/>
            <person name="Mejri S."/>
            <person name="Adams A."/>
            <person name="Chen W.-J."/>
            <person name="Guiguen Y."/>
        </authorList>
    </citation>
    <scope>NUCLEOTIDE SEQUENCE</scope>
    <source>
        <strain evidence="4">YG-15Mar2019-1</strain>
        <tissue evidence="4">Brain</tissue>
    </source>
</reference>
<evidence type="ECO:0000256" key="1">
    <source>
        <dbReference type="ARBA" id="ARBA00022514"/>
    </source>
</evidence>
<dbReference type="GO" id="GO:0005615">
    <property type="term" value="C:extracellular space"/>
    <property type="evidence" value="ECO:0007669"/>
    <property type="project" value="UniProtKB-KW"/>
</dbReference>